<evidence type="ECO:0000313" key="4">
    <source>
        <dbReference type="Proteomes" id="UP000838412"/>
    </source>
</evidence>
<feature type="domain" description="Reverse transcriptase" evidence="2">
    <location>
        <begin position="88"/>
        <end position="358"/>
    </location>
</feature>
<dbReference type="PANTHER" id="PTHR47027">
    <property type="entry name" value="REVERSE TRANSCRIPTASE DOMAIN-CONTAINING PROTEIN"/>
    <property type="match status" value="1"/>
</dbReference>
<dbReference type="OrthoDB" id="413835at2759"/>
<dbReference type="InterPro" id="IPR000477">
    <property type="entry name" value="RT_dom"/>
</dbReference>
<dbReference type="PROSITE" id="PS50878">
    <property type="entry name" value="RT_POL"/>
    <property type="match status" value="1"/>
</dbReference>
<dbReference type="PANTHER" id="PTHR47027:SF20">
    <property type="entry name" value="REVERSE TRANSCRIPTASE-LIKE PROTEIN WITH RNA-DIRECTED DNA POLYMERASE DOMAIN"/>
    <property type="match status" value="1"/>
</dbReference>
<accession>A0A8J9ZAI9</accession>
<proteinExistence type="predicted"/>
<feature type="compositionally biased region" description="Basic and acidic residues" evidence="1">
    <location>
        <begin position="17"/>
        <end position="35"/>
    </location>
</feature>
<evidence type="ECO:0000256" key="1">
    <source>
        <dbReference type="SAM" id="MobiDB-lite"/>
    </source>
</evidence>
<evidence type="ECO:0000259" key="2">
    <source>
        <dbReference type="PROSITE" id="PS50878"/>
    </source>
</evidence>
<dbReference type="InterPro" id="IPR043502">
    <property type="entry name" value="DNA/RNA_pol_sf"/>
</dbReference>
<dbReference type="CDD" id="cd01650">
    <property type="entry name" value="RT_nLTR_like"/>
    <property type="match status" value="1"/>
</dbReference>
<feature type="compositionally biased region" description="Basic and acidic residues" evidence="1">
    <location>
        <begin position="62"/>
        <end position="83"/>
    </location>
</feature>
<dbReference type="Proteomes" id="UP000838412">
    <property type="component" value="Chromosome 18"/>
</dbReference>
<sequence>MCRENARVLLRLSVSNRQREHRDTGRQRERRDNRQRGSASVATTGSASVATTAAARASRQQRQREHRDNRQREHRDNRQRDNRQCSATTSLLRDKSKEWTQSLVIPMPKKGNLRQCQNYRTISLISHPSKILLRVILKRLKTKAEELLAEKQAGFRPGRSTTEQIFNCRLIIEKHLQHQRDLFHNFIDFKKAFDRVWHDGLWWVLRGFGVEEGLIQTIEALYEKASSAVFLNNRVGEFFRTTVGVHQGCLISPVLFNLYLEKIIQDTLQDHHTSISIGGRRICNLRFADDIDLLAGTNTELQDLTDKLTQSTGSFGMEVSTEKSKVMVYSKDETQAVIFMNGQQLEGVDSFTYKGTSRTEHKLYKALVVSVLLYGCETWTLLAETERKIQAFEMKCMRRLVHITYHEHKTNEYVRQVVRNIVGPKEPLLATVKRRKLQWFGHVTRHDNLAKTHTAGHPGRRSP</sequence>
<dbReference type="EMBL" id="OV696703">
    <property type="protein sequence ID" value="CAH1250101.1"/>
    <property type="molecule type" value="Genomic_DNA"/>
</dbReference>
<protein>
    <submittedName>
        <fullName evidence="3">Hypp8767 protein</fullName>
    </submittedName>
</protein>
<dbReference type="AlphaFoldDB" id="A0A8J9ZAI9"/>
<feature type="region of interest" description="Disordered" evidence="1">
    <location>
        <begin position="14"/>
        <end position="91"/>
    </location>
</feature>
<name>A0A8J9ZAI9_BRALA</name>
<keyword evidence="4" id="KW-1185">Reference proteome</keyword>
<dbReference type="SUPFAM" id="SSF56672">
    <property type="entry name" value="DNA/RNA polymerases"/>
    <property type="match status" value="1"/>
</dbReference>
<reference evidence="3" key="1">
    <citation type="submission" date="2022-01" db="EMBL/GenBank/DDBJ databases">
        <authorList>
            <person name="Braso-Vives M."/>
        </authorList>
    </citation>
    <scope>NUCLEOTIDE SEQUENCE</scope>
</reference>
<organism evidence="3 4">
    <name type="scientific">Branchiostoma lanceolatum</name>
    <name type="common">Common lancelet</name>
    <name type="synonym">Amphioxus lanceolatum</name>
    <dbReference type="NCBI Taxonomy" id="7740"/>
    <lineage>
        <taxon>Eukaryota</taxon>
        <taxon>Metazoa</taxon>
        <taxon>Chordata</taxon>
        <taxon>Cephalochordata</taxon>
        <taxon>Leptocardii</taxon>
        <taxon>Amphioxiformes</taxon>
        <taxon>Branchiostomatidae</taxon>
        <taxon>Branchiostoma</taxon>
    </lineage>
</organism>
<gene>
    <name evidence="3" type="primary">Hypp8767</name>
    <name evidence="3" type="ORF">BLAG_LOCUS10963</name>
</gene>
<feature type="compositionally biased region" description="Low complexity" evidence="1">
    <location>
        <begin position="36"/>
        <end position="60"/>
    </location>
</feature>
<evidence type="ECO:0000313" key="3">
    <source>
        <dbReference type="EMBL" id="CAH1250101.1"/>
    </source>
</evidence>
<dbReference type="Pfam" id="PF00078">
    <property type="entry name" value="RVT_1"/>
    <property type="match status" value="1"/>
</dbReference>